<accession>A0ABT6B4S3</accession>
<dbReference type="Proteomes" id="UP001216674">
    <property type="component" value="Unassembled WGS sequence"/>
</dbReference>
<dbReference type="RefSeq" id="WP_276269467.1">
    <property type="nucleotide sequence ID" value="NZ_JARJLM010000717.1"/>
</dbReference>
<protein>
    <submittedName>
        <fullName evidence="2">Uncharacterized protein</fullName>
    </submittedName>
</protein>
<evidence type="ECO:0000256" key="1">
    <source>
        <dbReference type="SAM" id="MobiDB-lite"/>
    </source>
</evidence>
<gene>
    <name evidence="2" type="ORF">P3W85_44150</name>
</gene>
<reference evidence="2 3" key="1">
    <citation type="submission" date="2023-03" db="EMBL/GenBank/DDBJ databases">
        <title>Draft assemblies of triclosan tolerant bacteria isolated from returned activated sludge.</title>
        <authorList>
            <person name="Van Hamelsveld S."/>
        </authorList>
    </citation>
    <scope>NUCLEOTIDE SEQUENCE [LARGE SCALE GENOMIC DNA]</scope>
    <source>
        <strain evidence="2 3">GW210010_S58</strain>
    </source>
</reference>
<sequence>MTRVAEPDSEFPMRDTTSHPLAYVPSDKTSVSRSPEHADRKKGGSPT</sequence>
<keyword evidence="3" id="KW-1185">Reference proteome</keyword>
<comment type="caution">
    <text evidence="2">The sequence shown here is derived from an EMBL/GenBank/DDBJ whole genome shotgun (WGS) entry which is preliminary data.</text>
</comment>
<dbReference type="EMBL" id="JARJLM010000717">
    <property type="protein sequence ID" value="MDF3839880.1"/>
    <property type="molecule type" value="Genomic_DNA"/>
</dbReference>
<organism evidence="2 3">
    <name type="scientific">Cupriavidus basilensis</name>
    <dbReference type="NCBI Taxonomy" id="68895"/>
    <lineage>
        <taxon>Bacteria</taxon>
        <taxon>Pseudomonadati</taxon>
        <taxon>Pseudomonadota</taxon>
        <taxon>Betaproteobacteria</taxon>
        <taxon>Burkholderiales</taxon>
        <taxon>Burkholderiaceae</taxon>
        <taxon>Cupriavidus</taxon>
    </lineage>
</organism>
<feature type="compositionally biased region" description="Basic and acidic residues" evidence="1">
    <location>
        <begin position="34"/>
        <end position="47"/>
    </location>
</feature>
<feature type="region of interest" description="Disordered" evidence="1">
    <location>
        <begin position="1"/>
        <end position="47"/>
    </location>
</feature>
<proteinExistence type="predicted"/>
<evidence type="ECO:0000313" key="2">
    <source>
        <dbReference type="EMBL" id="MDF3839880.1"/>
    </source>
</evidence>
<evidence type="ECO:0000313" key="3">
    <source>
        <dbReference type="Proteomes" id="UP001216674"/>
    </source>
</evidence>
<name>A0ABT6B4S3_9BURK</name>